<comment type="caution">
    <text evidence="2">The sequence shown here is derived from an EMBL/GenBank/DDBJ whole genome shotgun (WGS) entry which is preliminary data.</text>
</comment>
<organism evidence="2">
    <name type="scientific">Caulobacter sp. 602-2</name>
    <dbReference type="NCBI Taxonomy" id="2710887"/>
    <lineage>
        <taxon>Bacteria</taxon>
        <taxon>Pseudomonadati</taxon>
        <taxon>Pseudomonadota</taxon>
        <taxon>Alphaproteobacteria</taxon>
        <taxon>Caulobacterales</taxon>
        <taxon>Caulobacteraceae</taxon>
        <taxon>Caulobacter</taxon>
    </lineage>
</organism>
<dbReference type="InterPro" id="IPR049248">
    <property type="entry name" value="DUF6881"/>
</dbReference>
<dbReference type="Pfam" id="PF21812">
    <property type="entry name" value="DUF6881"/>
    <property type="match status" value="1"/>
</dbReference>
<reference evidence="2" key="1">
    <citation type="submission" date="2020-02" db="EMBL/GenBank/DDBJ databases">
        <authorList>
            <person name="Gao J."/>
            <person name="Sun J."/>
        </authorList>
    </citation>
    <scope>NUCLEOTIDE SEQUENCE</scope>
    <source>
        <strain evidence="2">602-2</strain>
    </source>
</reference>
<sequence>MSLSHYRCDWTHAHADEPVTLFYEVDEEGRVLRMVDIYRDGRRERDTVANYFGPDAENLTDGDFFESTENLRAGYEAVDGDERMSLVQVDAAAFDAAWRLDA</sequence>
<dbReference type="AlphaFoldDB" id="A0A6G4R1T3"/>
<dbReference type="EMBL" id="JAAKGT010000011">
    <property type="protein sequence ID" value="NGM51741.1"/>
    <property type="molecule type" value="Genomic_DNA"/>
</dbReference>
<evidence type="ECO:0000259" key="1">
    <source>
        <dbReference type="Pfam" id="PF21812"/>
    </source>
</evidence>
<evidence type="ECO:0000313" key="2">
    <source>
        <dbReference type="EMBL" id="NGM51741.1"/>
    </source>
</evidence>
<gene>
    <name evidence="2" type="ORF">G5B46_19180</name>
</gene>
<accession>A0A6G4R1T3</accession>
<proteinExistence type="predicted"/>
<name>A0A6G4R1T3_9CAUL</name>
<protein>
    <recommendedName>
        <fullName evidence="1">DUF6881 domain-containing protein</fullName>
    </recommendedName>
</protein>
<feature type="domain" description="DUF6881" evidence="1">
    <location>
        <begin position="6"/>
        <end position="99"/>
    </location>
</feature>
<dbReference type="RefSeq" id="WP_165261505.1">
    <property type="nucleotide sequence ID" value="NZ_JAAKGT010000011.1"/>
</dbReference>